<evidence type="ECO:0000313" key="1">
    <source>
        <dbReference type="EMBL" id="CAH2060294.1"/>
    </source>
</evidence>
<dbReference type="PANTHER" id="PTHR35305">
    <property type="entry name" value="FAD-BINDING PROTEIN"/>
    <property type="match status" value="1"/>
</dbReference>
<evidence type="ECO:0000313" key="2">
    <source>
        <dbReference type="Proteomes" id="UP000836841"/>
    </source>
</evidence>
<name>A0AAU9SDK3_THLAR</name>
<sequence length="86" mass="9976">MTQSLLIERLTDKEPSDELRQVTCDEENATVTFPQEPEATEYATEKIVRSLSLKSSSAGLETYTMVWSLRPFVEGEIMNRAWKWIY</sequence>
<protein>
    <submittedName>
        <fullName evidence="1">Uncharacterized protein</fullName>
    </submittedName>
</protein>
<reference evidence="1 2" key="1">
    <citation type="submission" date="2022-03" db="EMBL/GenBank/DDBJ databases">
        <authorList>
            <person name="Nunn A."/>
            <person name="Chopra R."/>
            <person name="Nunn A."/>
            <person name="Contreras Garrido A."/>
        </authorList>
    </citation>
    <scope>NUCLEOTIDE SEQUENCE [LARGE SCALE GENOMIC DNA]</scope>
</reference>
<accession>A0AAU9SDK3</accession>
<proteinExistence type="predicted"/>
<dbReference type="EMBL" id="OU466860">
    <property type="protein sequence ID" value="CAH2060294.1"/>
    <property type="molecule type" value="Genomic_DNA"/>
</dbReference>
<dbReference type="AlphaFoldDB" id="A0AAU9SDK3"/>
<keyword evidence="2" id="KW-1185">Reference proteome</keyword>
<dbReference type="Proteomes" id="UP000836841">
    <property type="component" value="Chromosome 4"/>
</dbReference>
<dbReference type="PANTHER" id="PTHR35305:SF2">
    <property type="entry name" value="FAD-BINDING PROTEIN"/>
    <property type="match status" value="1"/>
</dbReference>
<gene>
    <name evidence="1" type="ORF">TAV2_LOCUS13659</name>
</gene>
<organism evidence="1 2">
    <name type="scientific">Thlaspi arvense</name>
    <name type="common">Field penny-cress</name>
    <dbReference type="NCBI Taxonomy" id="13288"/>
    <lineage>
        <taxon>Eukaryota</taxon>
        <taxon>Viridiplantae</taxon>
        <taxon>Streptophyta</taxon>
        <taxon>Embryophyta</taxon>
        <taxon>Tracheophyta</taxon>
        <taxon>Spermatophyta</taxon>
        <taxon>Magnoliopsida</taxon>
        <taxon>eudicotyledons</taxon>
        <taxon>Gunneridae</taxon>
        <taxon>Pentapetalae</taxon>
        <taxon>rosids</taxon>
        <taxon>malvids</taxon>
        <taxon>Brassicales</taxon>
        <taxon>Brassicaceae</taxon>
        <taxon>Thlaspideae</taxon>
        <taxon>Thlaspi</taxon>
    </lineage>
</organism>